<dbReference type="SUPFAM" id="SSF52540">
    <property type="entry name" value="P-loop containing nucleoside triphosphate hydrolases"/>
    <property type="match status" value="1"/>
</dbReference>
<name>A0A481YRL4_9VIRU</name>
<organism evidence="1">
    <name type="scientific">Pithovirus LCDPAC02</name>
    <dbReference type="NCBI Taxonomy" id="2506601"/>
    <lineage>
        <taxon>Viruses</taxon>
        <taxon>Pithoviruses</taxon>
    </lineage>
</organism>
<accession>A0A481YRL4</accession>
<protein>
    <submittedName>
        <fullName evidence="1">Ras family GTPase</fullName>
    </submittedName>
</protein>
<dbReference type="Gene3D" id="3.40.50.300">
    <property type="entry name" value="P-loop containing nucleotide triphosphate hydrolases"/>
    <property type="match status" value="1"/>
</dbReference>
<dbReference type="EMBL" id="MK500303">
    <property type="protein sequence ID" value="QBK85104.1"/>
    <property type="molecule type" value="Genomic_DNA"/>
</dbReference>
<dbReference type="GO" id="GO:0003924">
    <property type="term" value="F:GTPase activity"/>
    <property type="evidence" value="ECO:0007669"/>
    <property type="project" value="InterPro"/>
</dbReference>
<proteinExistence type="predicted"/>
<reference evidence="1" key="1">
    <citation type="journal article" date="2019" name="MBio">
        <title>Virus Genomes from Deep Sea Sediments Expand the Ocean Megavirome and Support Independent Origins of Viral Gigantism.</title>
        <authorList>
            <person name="Backstrom D."/>
            <person name="Yutin N."/>
            <person name="Jorgensen S.L."/>
            <person name="Dharamshi J."/>
            <person name="Homa F."/>
            <person name="Zaremba-Niedwiedzka K."/>
            <person name="Spang A."/>
            <person name="Wolf Y.I."/>
            <person name="Koonin E.V."/>
            <person name="Ettema T.J."/>
        </authorList>
    </citation>
    <scope>NUCLEOTIDE SEQUENCE</scope>
</reference>
<dbReference type="GO" id="GO:0005525">
    <property type="term" value="F:GTP binding"/>
    <property type="evidence" value="ECO:0007669"/>
    <property type="project" value="InterPro"/>
</dbReference>
<dbReference type="InterPro" id="IPR027417">
    <property type="entry name" value="P-loop_NTPase"/>
</dbReference>
<dbReference type="InterPro" id="IPR001806">
    <property type="entry name" value="Small_GTPase"/>
</dbReference>
<gene>
    <name evidence="1" type="ORF">LCDPAC02_03030</name>
</gene>
<dbReference type="Pfam" id="PF00071">
    <property type="entry name" value="Ras"/>
    <property type="match status" value="1"/>
</dbReference>
<sequence>MKFAIIGDYRSGKKSFATKIQYNQFDEEYELNRGSTTYYVESNTDLNPDFTIDFYYGFSGFNTFIHNQFNDSLMVVSCFLILIPADGNPESTSNFVSSQIDKIRNHDEYSHIFILIVITKSDLEHKTIDFEEIDEISRNRDCLGCIEVSSKEMGRDDLIDEISRNRDCLGCIEVSSKEMGRDDLIDEISLIWS</sequence>
<evidence type="ECO:0000313" key="1">
    <source>
        <dbReference type="EMBL" id="QBK85104.1"/>
    </source>
</evidence>
<dbReference type="CDD" id="cd00882">
    <property type="entry name" value="Ras_like_GTPase"/>
    <property type="match status" value="1"/>
</dbReference>